<dbReference type="Gene3D" id="1.25.40.410">
    <property type="match status" value="2"/>
</dbReference>
<proteinExistence type="inferred from homology"/>
<evidence type="ECO:0000256" key="1">
    <source>
        <dbReference type="ARBA" id="ARBA00022658"/>
    </source>
</evidence>
<dbReference type="InterPro" id="IPR046769">
    <property type="entry name" value="DOCKER_Lobe_A"/>
</dbReference>
<organism evidence="4 5">
    <name type="scientific">Macrostomum lignano</name>
    <dbReference type="NCBI Taxonomy" id="282301"/>
    <lineage>
        <taxon>Eukaryota</taxon>
        <taxon>Metazoa</taxon>
        <taxon>Spiralia</taxon>
        <taxon>Lophotrochozoa</taxon>
        <taxon>Platyhelminthes</taxon>
        <taxon>Rhabditophora</taxon>
        <taxon>Macrostomorpha</taxon>
        <taxon>Macrostomida</taxon>
        <taxon>Macrostomidae</taxon>
        <taxon>Macrostomum</taxon>
    </lineage>
</organism>
<keyword evidence="1" id="KW-0344">Guanine-nucleotide releasing factor</keyword>
<dbReference type="PROSITE" id="PS51651">
    <property type="entry name" value="DOCKER"/>
    <property type="match status" value="1"/>
</dbReference>
<feature type="domain" description="DOCKER" evidence="3">
    <location>
        <begin position="89"/>
        <end position="414"/>
    </location>
</feature>
<dbReference type="PANTHER" id="PTHR23317">
    <property type="entry name" value="DEDICATOR OF CYTOKINESIS DOCK"/>
    <property type="match status" value="1"/>
</dbReference>
<dbReference type="AlphaFoldDB" id="A0A1I8HAE2"/>
<dbReference type="WBParaSite" id="maker-uti_cns_0005235-snap-gene-0.20-mRNA-1">
    <property type="protein sequence ID" value="maker-uti_cns_0005235-snap-gene-0.20-mRNA-1"/>
    <property type="gene ID" value="maker-uti_cns_0005235-snap-gene-0.20"/>
</dbReference>
<dbReference type="PANTHER" id="PTHR23317:SF76">
    <property type="entry name" value="LD20667P"/>
    <property type="match status" value="1"/>
</dbReference>
<evidence type="ECO:0000313" key="5">
    <source>
        <dbReference type="WBParaSite" id="maker-uti_cns_0005235-snap-gene-0.20-mRNA-1"/>
    </source>
</evidence>
<sequence length="414" mass="45953">AVAGCAGRLHSQAMVALAGQAERLSASPARLRRFEACLRLLRRLADGGGSGDLGRLCDSLLAVLRTTAAFALHRGNPEMCVDLHWRLANSYSHTPSLRLTYLRNMAERHAEAGHLSEAAFCAFAGLSPNIEQFEQRFGDDLPQEERDGCSPEGLADLIQQAADLLARAERYELVAPCLRPALAFHEARRDYARQAALYEQCAAACKAVGSTRGKRFLETFYRVGLYGDLFEEKQVFVYKEPGLTRLAELADRLRAVYEARFGADKVTMLTDSGEVDDTKLESGRAYVQITYVQAETSEADGSSRHFVLETPFTRSGERHGSVEDQWRRRTRLTAEAAFPTVVKRLRVIRSEHEDLSPLAVAVLELRAAAAKIRSAAEAEPPDMKRLQMVLQGCLATQVRGWLWSCFGIHARILD</sequence>
<dbReference type="InterPro" id="IPR043162">
    <property type="entry name" value="DOCK_C_lobe_C"/>
</dbReference>
<evidence type="ECO:0000313" key="4">
    <source>
        <dbReference type="Proteomes" id="UP000095280"/>
    </source>
</evidence>
<reference evidence="5" key="1">
    <citation type="submission" date="2016-11" db="UniProtKB">
        <authorList>
            <consortium name="WormBaseParasite"/>
        </authorList>
    </citation>
    <scope>IDENTIFICATION</scope>
</reference>
<dbReference type="GO" id="GO:0005085">
    <property type="term" value="F:guanyl-nucleotide exchange factor activity"/>
    <property type="evidence" value="ECO:0007669"/>
    <property type="project" value="UniProtKB-KW"/>
</dbReference>
<dbReference type="InterPro" id="IPR027357">
    <property type="entry name" value="DOCKER_dom"/>
</dbReference>
<dbReference type="InterPro" id="IPR043161">
    <property type="entry name" value="DOCK_C_lobe_A"/>
</dbReference>
<evidence type="ECO:0000259" key="3">
    <source>
        <dbReference type="PROSITE" id="PS51651"/>
    </source>
</evidence>
<dbReference type="Pfam" id="PF06920">
    <property type="entry name" value="DHR-2_Lobe_A"/>
    <property type="match status" value="1"/>
</dbReference>
<keyword evidence="4" id="KW-1185">Reference proteome</keyword>
<accession>A0A1I8HAE2</accession>
<dbReference type="InterPro" id="IPR026791">
    <property type="entry name" value="DOCK"/>
</dbReference>
<evidence type="ECO:0000256" key="2">
    <source>
        <dbReference type="PROSITE-ProRule" id="PRU00984"/>
    </source>
</evidence>
<dbReference type="Proteomes" id="UP000095280">
    <property type="component" value="Unplaced"/>
</dbReference>
<dbReference type="GO" id="GO:0007264">
    <property type="term" value="P:small GTPase-mediated signal transduction"/>
    <property type="evidence" value="ECO:0007669"/>
    <property type="project" value="InterPro"/>
</dbReference>
<dbReference type="Gene3D" id="1.20.58.740">
    <property type="match status" value="1"/>
</dbReference>
<dbReference type="InterPro" id="IPR046770">
    <property type="entry name" value="DOCKER_Lobe_B"/>
</dbReference>
<comment type="similarity">
    <text evidence="2">Belongs to the DOCK family.</text>
</comment>
<dbReference type="Pfam" id="PF20422">
    <property type="entry name" value="DHR-2_Lobe_B"/>
    <property type="match status" value="1"/>
</dbReference>
<protein>
    <submittedName>
        <fullName evidence="5">DOCKER domain-containing protein</fullName>
    </submittedName>
</protein>
<name>A0A1I8HAE2_9PLAT</name>